<evidence type="ECO:0000313" key="1">
    <source>
        <dbReference type="EMBL" id="KAL2623291.1"/>
    </source>
</evidence>
<gene>
    <name evidence="1" type="ORF">R1flu_003496</name>
</gene>
<comment type="caution">
    <text evidence="1">The sequence shown here is derived from an EMBL/GenBank/DDBJ whole genome shotgun (WGS) entry which is preliminary data.</text>
</comment>
<name>A0ABD1Y983_9MARC</name>
<organism evidence="1 2">
    <name type="scientific">Riccia fluitans</name>
    <dbReference type="NCBI Taxonomy" id="41844"/>
    <lineage>
        <taxon>Eukaryota</taxon>
        <taxon>Viridiplantae</taxon>
        <taxon>Streptophyta</taxon>
        <taxon>Embryophyta</taxon>
        <taxon>Marchantiophyta</taxon>
        <taxon>Marchantiopsida</taxon>
        <taxon>Marchantiidae</taxon>
        <taxon>Marchantiales</taxon>
        <taxon>Ricciaceae</taxon>
        <taxon>Riccia</taxon>
    </lineage>
</organism>
<accession>A0ABD1Y983</accession>
<keyword evidence="2" id="KW-1185">Reference proteome</keyword>
<dbReference type="Proteomes" id="UP001605036">
    <property type="component" value="Unassembled WGS sequence"/>
</dbReference>
<evidence type="ECO:0000313" key="2">
    <source>
        <dbReference type="Proteomes" id="UP001605036"/>
    </source>
</evidence>
<dbReference type="AlphaFoldDB" id="A0ABD1Y983"/>
<reference evidence="1 2" key="1">
    <citation type="submission" date="2024-09" db="EMBL/GenBank/DDBJ databases">
        <title>Chromosome-scale assembly of Riccia fluitans.</title>
        <authorList>
            <person name="Paukszto L."/>
            <person name="Sawicki J."/>
            <person name="Karawczyk K."/>
            <person name="Piernik-Szablinska J."/>
            <person name="Szczecinska M."/>
            <person name="Mazdziarz M."/>
        </authorList>
    </citation>
    <scope>NUCLEOTIDE SEQUENCE [LARGE SCALE GENOMIC DNA]</scope>
    <source>
        <strain evidence="1">Rf_01</strain>
        <tissue evidence="1">Aerial parts of the thallus</tissue>
    </source>
</reference>
<protein>
    <submittedName>
        <fullName evidence="1">Uncharacterized protein</fullName>
    </submittedName>
</protein>
<dbReference type="EMBL" id="JBHFFA010000006">
    <property type="protein sequence ID" value="KAL2623291.1"/>
    <property type="molecule type" value="Genomic_DNA"/>
</dbReference>
<sequence length="102" mass="11437">MALLQLYPKLRYMRSCATKGFDISNYWRQTRSSLLCSCSSLLQWTKLSSISSCKAGSGRLQCYWGDMNIRSCSPARRTASKENSETTMKETSISSGELCISV</sequence>
<proteinExistence type="predicted"/>